<gene>
    <name evidence="1" type="ORF">E1286_44110</name>
</gene>
<organism evidence="1 2">
    <name type="scientific">Nonomuraea terrae</name>
    <dbReference type="NCBI Taxonomy" id="2530383"/>
    <lineage>
        <taxon>Bacteria</taxon>
        <taxon>Bacillati</taxon>
        <taxon>Actinomycetota</taxon>
        <taxon>Actinomycetes</taxon>
        <taxon>Streptosporangiales</taxon>
        <taxon>Streptosporangiaceae</taxon>
        <taxon>Nonomuraea</taxon>
    </lineage>
</organism>
<dbReference type="GO" id="GO:0016757">
    <property type="term" value="F:glycosyltransferase activity"/>
    <property type="evidence" value="ECO:0007669"/>
    <property type="project" value="UniProtKB-KW"/>
</dbReference>
<dbReference type="CDD" id="cd06223">
    <property type="entry name" value="PRTases_typeI"/>
    <property type="match status" value="1"/>
</dbReference>
<comment type="caution">
    <text evidence="1">The sequence shown here is derived from an EMBL/GenBank/DDBJ whole genome shotgun (WGS) entry which is preliminary data.</text>
</comment>
<evidence type="ECO:0000313" key="1">
    <source>
        <dbReference type="EMBL" id="TDD32030.1"/>
    </source>
</evidence>
<reference evidence="1 2" key="1">
    <citation type="submission" date="2019-03" db="EMBL/GenBank/DDBJ databases">
        <title>Draft genome sequences of novel Actinobacteria.</title>
        <authorList>
            <person name="Sahin N."/>
            <person name="Ay H."/>
            <person name="Saygin H."/>
        </authorList>
    </citation>
    <scope>NUCLEOTIDE SEQUENCE [LARGE SCALE GENOMIC DNA]</scope>
    <source>
        <strain evidence="1 2">CH32</strain>
    </source>
</reference>
<protein>
    <submittedName>
        <fullName evidence="1">Phosphoribosyltransferase</fullName>
    </submittedName>
</protein>
<dbReference type="InterPro" id="IPR029057">
    <property type="entry name" value="PRTase-like"/>
</dbReference>
<name>A0A4R4XM13_9ACTN</name>
<dbReference type="AlphaFoldDB" id="A0A4R4XM13"/>
<dbReference type="RefSeq" id="WP_132622895.1">
    <property type="nucleotide sequence ID" value="NZ_SMKQ01000297.1"/>
</dbReference>
<dbReference type="SUPFAM" id="SSF53271">
    <property type="entry name" value="PRTase-like"/>
    <property type="match status" value="1"/>
</dbReference>
<keyword evidence="1" id="KW-0808">Transferase</keyword>
<dbReference type="OrthoDB" id="3403421at2"/>
<keyword evidence="1" id="KW-0328">Glycosyltransferase</keyword>
<dbReference type="Gene3D" id="3.40.50.2020">
    <property type="match status" value="1"/>
</dbReference>
<proteinExistence type="predicted"/>
<dbReference type="Proteomes" id="UP000295302">
    <property type="component" value="Unassembled WGS sequence"/>
</dbReference>
<dbReference type="EMBL" id="SMKQ01000297">
    <property type="protein sequence ID" value="TDD32030.1"/>
    <property type="molecule type" value="Genomic_DNA"/>
</dbReference>
<dbReference type="InterPro" id="IPR000836">
    <property type="entry name" value="PRTase_dom"/>
</dbReference>
<accession>A0A4R4XM13</accession>
<keyword evidence="2" id="KW-1185">Reference proteome</keyword>
<evidence type="ECO:0000313" key="2">
    <source>
        <dbReference type="Proteomes" id="UP000295302"/>
    </source>
</evidence>
<sequence>MSISLAVEEGDDNGLFRLVARKEAVRAGTSWLSPETLMAASLSRFYDAHEACLIQVAGGPFTMVTTIPSTRLDRPIEAFHIMPRVISMIGALRDHYKPVLLPNDRYAAVLAGRDSHPDAFQMMGMLNGSQALRGERVLLVDDLFVSGAHMQSAAYTLFKAGAEEVVALAILRLIVPSAWHENRRSIWQEASDQPFSFDRCCLCAAARRW</sequence>